<evidence type="ECO:0000313" key="1">
    <source>
        <dbReference type="EMBL" id="TCS49748.1"/>
    </source>
</evidence>
<protein>
    <submittedName>
        <fullName evidence="1">Uncharacterized protein</fullName>
    </submittedName>
</protein>
<keyword evidence="2" id="KW-1185">Reference proteome</keyword>
<comment type="caution">
    <text evidence="1">The sequence shown here is derived from an EMBL/GenBank/DDBJ whole genome shotgun (WGS) entry which is preliminary data.</text>
</comment>
<reference evidence="1 2" key="1">
    <citation type="submission" date="2019-03" db="EMBL/GenBank/DDBJ databases">
        <title>Genomic Encyclopedia of Type Strains, Phase IV (KMG-IV): sequencing the most valuable type-strain genomes for metagenomic binning, comparative biology and taxonomic classification.</title>
        <authorList>
            <person name="Goeker M."/>
        </authorList>
    </citation>
    <scope>NUCLEOTIDE SEQUENCE [LARGE SCALE GENOMIC DNA]</scope>
    <source>
        <strain evidence="1 2">DSM 104836</strain>
    </source>
</reference>
<accession>A0A4R3IKS3</accession>
<gene>
    <name evidence="1" type="ORF">EDD52_1492</name>
</gene>
<name>A0A4R3IKS3_9RHOB</name>
<dbReference type="Proteomes" id="UP000295696">
    <property type="component" value="Unassembled WGS sequence"/>
</dbReference>
<sequence length="83" mass="9516">MSIRMREVLEDDDSRGHFEAMVEPSSAIDKNTGIFVATNRHFELKDVPEHAGAREAIEKLDKEFEIALKNSEELINHFVEMAE</sequence>
<organism evidence="1 2">
    <name type="scientific">Primorskyibacter sedentarius</name>
    <dbReference type="NCBI Taxonomy" id="745311"/>
    <lineage>
        <taxon>Bacteria</taxon>
        <taxon>Pseudomonadati</taxon>
        <taxon>Pseudomonadota</taxon>
        <taxon>Alphaproteobacteria</taxon>
        <taxon>Rhodobacterales</taxon>
        <taxon>Roseobacteraceae</taxon>
        <taxon>Primorskyibacter</taxon>
    </lineage>
</organism>
<dbReference type="EMBL" id="SLZU01000049">
    <property type="protein sequence ID" value="TCS49748.1"/>
    <property type="molecule type" value="Genomic_DNA"/>
</dbReference>
<evidence type="ECO:0000313" key="2">
    <source>
        <dbReference type="Proteomes" id="UP000295696"/>
    </source>
</evidence>
<dbReference type="AlphaFoldDB" id="A0A4R3IKS3"/>
<proteinExistence type="predicted"/>